<gene>
    <name evidence="11" type="ORF">KKC1_10460</name>
</gene>
<feature type="transmembrane region" description="Helical" evidence="10">
    <location>
        <begin position="204"/>
        <end position="225"/>
    </location>
</feature>
<feature type="transmembrane region" description="Helical" evidence="10">
    <location>
        <begin position="160"/>
        <end position="183"/>
    </location>
</feature>
<keyword evidence="7 10" id="KW-1133">Transmembrane helix</keyword>
<evidence type="ECO:0000256" key="3">
    <source>
        <dbReference type="ARBA" id="ARBA00005985"/>
    </source>
</evidence>
<evidence type="ECO:0000256" key="9">
    <source>
        <dbReference type="ARBA" id="ARBA00034524"/>
    </source>
</evidence>
<dbReference type="EC" id="2.5.1.39" evidence="9"/>
<feature type="transmembrane region" description="Helical" evidence="10">
    <location>
        <begin position="42"/>
        <end position="63"/>
    </location>
</feature>
<keyword evidence="5 11" id="KW-0808">Transferase</keyword>
<dbReference type="AlphaFoldDB" id="A0A1Z5HRD9"/>
<dbReference type="Pfam" id="PF01040">
    <property type="entry name" value="UbiA"/>
    <property type="match status" value="1"/>
</dbReference>
<feature type="transmembrane region" description="Helical" evidence="10">
    <location>
        <begin position="134"/>
        <end position="154"/>
    </location>
</feature>
<evidence type="ECO:0000256" key="7">
    <source>
        <dbReference type="ARBA" id="ARBA00022989"/>
    </source>
</evidence>
<dbReference type="InterPro" id="IPR044878">
    <property type="entry name" value="UbiA_sf"/>
</dbReference>
<dbReference type="PANTHER" id="PTHR11048:SF28">
    <property type="entry name" value="4-HYDROXYBENZOATE POLYPRENYLTRANSFERASE, MITOCHONDRIAL"/>
    <property type="match status" value="1"/>
</dbReference>
<feature type="transmembrane region" description="Helical" evidence="10">
    <location>
        <begin position="110"/>
        <end position="127"/>
    </location>
</feature>
<comment type="cofactor">
    <cofactor evidence="1">
        <name>Mg(2+)</name>
        <dbReference type="ChEBI" id="CHEBI:18420"/>
    </cofactor>
</comment>
<dbReference type="GO" id="GO:0005886">
    <property type="term" value="C:plasma membrane"/>
    <property type="evidence" value="ECO:0007669"/>
    <property type="project" value="TreeGrafter"/>
</dbReference>
<feature type="transmembrane region" description="Helical" evidence="10">
    <location>
        <begin position="259"/>
        <end position="280"/>
    </location>
</feature>
<reference evidence="12" key="1">
    <citation type="journal article" date="2017" name="Appl. Environ. Microbiol.">
        <title>Genomic analysis of Calderihabitans maritimus KKC1, a thermophilic hydrogenogenic carboxydotrophic bacterium isolated from marine sediment.</title>
        <authorList>
            <person name="Omae K."/>
            <person name="Yoneda Y."/>
            <person name="Fukuyama Y."/>
            <person name="Yoshida T."/>
            <person name="Sako Y."/>
        </authorList>
    </citation>
    <scope>NUCLEOTIDE SEQUENCE [LARGE SCALE GENOMIC DNA]</scope>
    <source>
        <strain evidence="12">KKC1</strain>
    </source>
</reference>
<dbReference type="GO" id="GO:0008412">
    <property type="term" value="F:4-hydroxybenzoate polyprenyltransferase activity"/>
    <property type="evidence" value="ECO:0007669"/>
    <property type="project" value="UniProtKB-EC"/>
</dbReference>
<protein>
    <recommendedName>
        <fullName evidence="9">4-hydroxybenzoate polyprenyltransferase</fullName>
        <ecNumber evidence="9">2.5.1.39</ecNumber>
    </recommendedName>
</protein>
<dbReference type="FunFam" id="1.10.357.140:FF:000008">
    <property type="entry name" value="4-hydroxybenzoate octaprenyltransferase"/>
    <property type="match status" value="1"/>
</dbReference>
<dbReference type="GO" id="GO:0006744">
    <property type="term" value="P:ubiquinone biosynthetic process"/>
    <property type="evidence" value="ECO:0007669"/>
    <property type="project" value="TreeGrafter"/>
</dbReference>
<evidence type="ECO:0000256" key="5">
    <source>
        <dbReference type="ARBA" id="ARBA00022679"/>
    </source>
</evidence>
<evidence type="ECO:0000256" key="10">
    <source>
        <dbReference type="SAM" id="Phobius"/>
    </source>
</evidence>
<dbReference type="Gene3D" id="1.10.357.140">
    <property type="entry name" value="UbiA prenyltransferase"/>
    <property type="match status" value="1"/>
</dbReference>
<dbReference type="CDD" id="cd13959">
    <property type="entry name" value="PT_UbiA_COQ2"/>
    <property type="match status" value="1"/>
</dbReference>
<dbReference type="FunFam" id="1.20.120.1780:FF:000001">
    <property type="entry name" value="4-hydroxybenzoate octaprenyltransferase"/>
    <property type="match status" value="1"/>
</dbReference>
<dbReference type="Proteomes" id="UP000197032">
    <property type="component" value="Unassembled WGS sequence"/>
</dbReference>
<keyword evidence="4" id="KW-0997">Cell inner membrane</keyword>
<organism evidence="11 12">
    <name type="scientific">Calderihabitans maritimus</name>
    <dbReference type="NCBI Taxonomy" id="1246530"/>
    <lineage>
        <taxon>Bacteria</taxon>
        <taxon>Bacillati</taxon>
        <taxon>Bacillota</taxon>
        <taxon>Clostridia</taxon>
        <taxon>Neomoorellales</taxon>
        <taxon>Calderihabitantaceae</taxon>
        <taxon>Calderihabitans</taxon>
    </lineage>
</organism>
<evidence type="ECO:0000256" key="8">
    <source>
        <dbReference type="ARBA" id="ARBA00023136"/>
    </source>
</evidence>
<dbReference type="OrthoDB" id="9782418at2"/>
<proteinExistence type="inferred from homology"/>
<evidence type="ECO:0000256" key="1">
    <source>
        <dbReference type="ARBA" id="ARBA00001946"/>
    </source>
</evidence>
<dbReference type="InterPro" id="IPR000537">
    <property type="entry name" value="UbiA_prenyltransferase"/>
</dbReference>
<feature type="transmembrane region" description="Helical" evidence="10">
    <location>
        <begin position="83"/>
        <end position="104"/>
    </location>
</feature>
<dbReference type="PANTHER" id="PTHR11048">
    <property type="entry name" value="PRENYLTRANSFERASES"/>
    <property type="match status" value="1"/>
</dbReference>
<dbReference type="InterPro" id="IPR006371">
    <property type="entry name" value="Polyprenyltransferase_UbiA-li"/>
</dbReference>
<dbReference type="InterPro" id="IPR039653">
    <property type="entry name" value="Prenyltransferase"/>
</dbReference>
<evidence type="ECO:0000313" key="11">
    <source>
        <dbReference type="EMBL" id="GAW91885.1"/>
    </source>
</evidence>
<comment type="caution">
    <text evidence="11">The sequence shown here is derived from an EMBL/GenBank/DDBJ whole genome shotgun (WGS) entry which is preliminary data.</text>
</comment>
<accession>A0A1Z5HRD9</accession>
<evidence type="ECO:0000256" key="2">
    <source>
        <dbReference type="ARBA" id="ARBA00004141"/>
    </source>
</evidence>
<keyword evidence="6 10" id="KW-0812">Transmembrane</keyword>
<dbReference type="NCBIfam" id="TIGR01475">
    <property type="entry name" value="ubiA_other"/>
    <property type="match status" value="1"/>
</dbReference>
<keyword evidence="12" id="KW-1185">Reference proteome</keyword>
<dbReference type="RefSeq" id="WP_088553348.1">
    <property type="nucleotide sequence ID" value="NZ_BDGJ01000036.1"/>
</dbReference>
<sequence length="284" mass="31689">MGFKKVRIFLEMIKFEHTIFALPFAFLGAFLAAEGFPTAYQMFWITMAMVGARTAAMSLNRLIDRHIDALNPRTANRALPRGLLSVTEVWIYTILSFLLLYVAASRLNPLCVKLMPIAVFVLVIYSYTKRWTWACHLVLGIALGLAPLGSWVAITGRVELPGLLLGLAVATWVAGFDIIYACQDFDFDRKYGIHSIPARFGLRRALQISGLLHVAAPLFLVAVGVYAKTGLFYWLGVAAASLILIYEHRLVTPTDLSKIDVAFLNMNGYLSTLMFLFTFLDILL</sequence>
<evidence type="ECO:0000256" key="6">
    <source>
        <dbReference type="ARBA" id="ARBA00022692"/>
    </source>
</evidence>
<dbReference type="Gene3D" id="1.20.120.1780">
    <property type="entry name" value="UbiA prenyltransferase"/>
    <property type="match status" value="1"/>
</dbReference>
<feature type="transmembrane region" description="Helical" evidence="10">
    <location>
        <begin position="231"/>
        <end position="247"/>
    </location>
</feature>
<comment type="similarity">
    <text evidence="3">Belongs to the UbiA prenyltransferase family.</text>
</comment>
<dbReference type="EMBL" id="BDGJ01000036">
    <property type="protein sequence ID" value="GAW91885.1"/>
    <property type="molecule type" value="Genomic_DNA"/>
</dbReference>
<keyword evidence="4" id="KW-1003">Cell membrane</keyword>
<evidence type="ECO:0000256" key="4">
    <source>
        <dbReference type="ARBA" id="ARBA00022519"/>
    </source>
</evidence>
<name>A0A1Z5HRD9_9FIRM</name>
<keyword evidence="8 10" id="KW-0472">Membrane</keyword>
<comment type="subcellular location">
    <subcellularLocation>
        <location evidence="2">Membrane</location>
        <topology evidence="2">Multi-pass membrane protein</topology>
    </subcellularLocation>
</comment>
<evidence type="ECO:0000313" key="12">
    <source>
        <dbReference type="Proteomes" id="UP000197032"/>
    </source>
</evidence>